<evidence type="ECO:0000313" key="2">
    <source>
        <dbReference type="EMBL" id="SDX51780.1"/>
    </source>
</evidence>
<dbReference type="STRING" id="61595.SAMN05421644_10598"/>
<protein>
    <recommendedName>
        <fullName evidence="4">HNH endonuclease</fullName>
    </recommendedName>
</protein>
<evidence type="ECO:0000256" key="1">
    <source>
        <dbReference type="SAM" id="MobiDB-lite"/>
    </source>
</evidence>
<name>A0A1H3CCL9_ALLWA</name>
<proteinExistence type="predicted"/>
<dbReference type="Proteomes" id="UP000198672">
    <property type="component" value="Unassembled WGS sequence"/>
</dbReference>
<dbReference type="EMBL" id="FNOW01000005">
    <property type="protein sequence ID" value="SDX51780.1"/>
    <property type="molecule type" value="Genomic_DNA"/>
</dbReference>
<feature type="region of interest" description="Disordered" evidence="1">
    <location>
        <begin position="68"/>
        <end position="116"/>
    </location>
</feature>
<keyword evidence="3" id="KW-1185">Reference proteome</keyword>
<feature type="non-terminal residue" evidence="2">
    <location>
        <position position="1"/>
    </location>
</feature>
<gene>
    <name evidence="2" type="ORF">SAMN05421644_10598</name>
</gene>
<organism evidence="2 3">
    <name type="scientific">Allochromatium warmingii</name>
    <name type="common">Chromatium warmingii</name>
    <dbReference type="NCBI Taxonomy" id="61595"/>
    <lineage>
        <taxon>Bacteria</taxon>
        <taxon>Pseudomonadati</taxon>
        <taxon>Pseudomonadota</taxon>
        <taxon>Gammaproteobacteria</taxon>
        <taxon>Chromatiales</taxon>
        <taxon>Chromatiaceae</taxon>
        <taxon>Allochromatium</taxon>
    </lineage>
</organism>
<sequence length="116" mass="12911">KAHWLDAAAVGAIGSLVLATDRPLHIVAKGQGGRQKAVLDQFGYPKQHRSLKPLHGWRSGDIARCEGKTGRISPRVKGSFEMRPFDGGKPFSRPMRTFQPLHRNDGYDYGTTEKNR</sequence>
<reference evidence="3" key="1">
    <citation type="submission" date="2016-10" db="EMBL/GenBank/DDBJ databases">
        <authorList>
            <person name="Varghese N."/>
            <person name="Submissions S."/>
        </authorList>
    </citation>
    <scope>NUCLEOTIDE SEQUENCE [LARGE SCALE GENOMIC DNA]</scope>
    <source>
        <strain evidence="3">DSM 173</strain>
    </source>
</reference>
<feature type="compositionally biased region" description="Basic and acidic residues" evidence="1">
    <location>
        <begin position="102"/>
        <end position="116"/>
    </location>
</feature>
<evidence type="ECO:0000313" key="3">
    <source>
        <dbReference type="Proteomes" id="UP000198672"/>
    </source>
</evidence>
<evidence type="ECO:0008006" key="4">
    <source>
        <dbReference type="Google" id="ProtNLM"/>
    </source>
</evidence>
<accession>A0A1H3CCL9</accession>
<dbReference type="AlphaFoldDB" id="A0A1H3CCL9"/>